<feature type="transmembrane region" description="Helical" evidence="2">
    <location>
        <begin position="149"/>
        <end position="170"/>
    </location>
</feature>
<evidence type="ECO:0000256" key="2">
    <source>
        <dbReference type="SAM" id="Phobius"/>
    </source>
</evidence>
<feature type="transmembrane region" description="Helical" evidence="2">
    <location>
        <begin position="29"/>
        <end position="50"/>
    </location>
</feature>
<dbReference type="Pfam" id="PF04982">
    <property type="entry name" value="TM_HPP"/>
    <property type="match status" value="1"/>
</dbReference>
<feature type="compositionally biased region" description="Basic residues" evidence="1">
    <location>
        <begin position="203"/>
        <end position="214"/>
    </location>
</feature>
<dbReference type="OrthoDB" id="9811720at2"/>
<dbReference type="InterPro" id="IPR058581">
    <property type="entry name" value="TM_HPP"/>
</dbReference>
<gene>
    <name evidence="4" type="ORF">A3SI_20107</name>
</gene>
<dbReference type="InterPro" id="IPR007065">
    <property type="entry name" value="HPP"/>
</dbReference>
<feature type="transmembrane region" description="Helical" evidence="2">
    <location>
        <begin position="56"/>
        <end position="73"/>
    </location>
</feature>
<dbReference type="STRING" id="1189621.A3SI_20107"/>
<keyword evidence="5" id="KW-1185">Reference proteome</keyword>
<dbReference type="RefSeq" id="WP_009057779.1">
    <property type="nucleotide sequence ID" value="NZ_AJYA01000104.1"/>
</dbReference>
<evidence type="ECO:0000256" key="1">
    <source>
        <dbReference type="SAM" id="MobiDB-lite"/>
    </source>
</evidence>
<feature type="domain" description="HPP transmembrane region" evidence="3">
    <location>
        <begin position="24"/>
        <end position="180"/>
    </location>
</feature>
<dbReference type="AlphaFoldDB" id="I5BR27"/>
<protein>
    <submittedName>
        <fullName evidence="4">HPP family protein</fullName>
    </submittedName>
</protein>
<dbReference type="PANTHER" id="PTHR33741:SF5">
    <property type="entry name" value="TRANSMEMBRANE PROTEIN DDB_G0269096-RELATED"/>
    <property type="match status" value="1"/>
</dbReference>
<feature type="transmembrane region" description="Helical" evidence="2">
    <location>
        <begin position="85"/>
        <end position="118"/>
    </location>
</feature>
<dbReference type="Proteomes" id="UP000005551">
    <property type="component" value="Unassembled WGS sequence"/>
</dbReference>
<feature type="region of interest" description="Disordered" evidence="1">
    <location>
        <begin position="202"/>
        <end position="223"/>
    </location>
</feature>
<comment type="caution">
    <text evidence="4">The sequence shown here is derived from an EMBL/GenBank/DDBJ whole genome shotgun (WGS) entry which is preliminary data.</text>
</comment>
<sequence length="223" mass="24962">MVKKRIKRTYRIAKYVAYKETLVDSREKFWSFIGAFLGIGIIAFIQSIYFTESDNLFLIGSFGATCVLIYGVIQSPLAQPRNLIGGHLVSAIIGVTVFQLLPDIIWLTAPLAVALSIIGMQYTKTLHPPGGATALIAVSGSESIKDLGYLYVLFPVLSGVVILLLVALIVNNMTSQREYPSDGRFSRNFKWFIDPIRDQSQRIKQKRNNRKNKKAATNNVYKK</sequence>
<keyword evidence="2" id="KW-0812">Transmembrane</keyword>
<name>I5BR27_9BACT</name>
<keyword evidence="2" id="KW-1133">Transmembrane helix</keyword>
<keyword evidence="2" id="KW-0472">Membrane</keyword>
<organism evidence="4 5">
    <name type="scientific">Nitritalea halalkaliphila LW7</name>
    <dbReference type="NCBI Taxonomy" id="1189621"/>
    <lineage>
        <taxon>Bacteria</taxon>
        <taxon>Pseudomonadati</taxon>
        <taxon>Bacteroidota</taxon>
        <taxon>Cytophagia</taxon>
        <taxon>Cytophagales</taxon>
        <taxon>Cyclobacteriaceae</taxon>
        <taxon>Nitritalea</taxon>
    </lineage>
</organism>
<evidence type="ECO:0000259" key="3">
    <source>
        <dbReference type="Pfam" id="PF04982"/>
    </source>
</evidence>
<accession>I5BR27</accession>
<evidence type="ECO:0000313" key="4">
    <source>
        <dbReference type="EMBL" id="EIM72029.1"/>
    </source>
</evidence>
<reference evidence="4 5" key="1">
    <citation type="submission" date="2012-05" db="EMBL/GenBank/DDBJ databases">
        <title>Genome sequence of Nitritalea halalkaliphila LW7.</title>
        <authorList>
            <person name="Jangir P.K."/>
            <person name="Singh A."/>
            <person name="Shivaji S."/>
            <person name="Sharma R."/>
        </authorList>
    </citation>
    <scope>NUCLEOTIDE SEQUENCE [LARGE SCALE GENOMIC DNA]</scope>
    <source>
        <strain evidence="4 5">LW7</strain>
    </source>
</reference>
<dbReference type="PANTHER" id="PTHR33741">
    <property type="entry name" value="TRANSMEMBRANE PROTEIN DDB_G0269096-RELATED"/>
    <property type="match status" value="1"/>
</dbReference>
<proteinExistence type="predicted"/>
<evidence type="ECO:0000313" key="5">
    <source>
        <dbReference type="Proteomes" id="UP000005551"/>
    </source>
</evidence>
<dbReference type="EMBL" id="AJYA01000104">
    <property type="protein sequence ID" value="EIM72029.1"/>
    <property type="molecule type" value="Genomic_DNA"/>
</dbReference>